<evidence type="ECO:0000313" key="1">
    <source>
        <dbReference type="EMBL" id="PGO55348.1"/>
    </source>
</evidence>
<dbReference type="SUPFAM" id="SSF56712">
    <property type="entry name" value="Prokaryotic type I DNA topoisomerase"/>
    <property type="match status" value="1"/>
</dbReference>
<protein>
    <recommendedName>
        <fullName evidence="3">DNA topoisomerase III</fullName>
    </recommendedName>
</protein>
<sequence length="168" mass="18897">MMVEAIKNTAIGSPELTAKWEVYLKGIGEGKKNDKPFVETSKKLAQKLIDEAKNQVNSWAIEEFVENKKSEQYIGECPSCGKPVVDKKMIYGCTGYVKDNKNSCKFSVSKEFLGQKISESNMVKLLEGKKTTLIKGLKGKSEKEFDAYLKLEDAKIQFVFPKKKKVAN</sequence>
<comment type="caution">
    <text evidence="1">The sequence shown here is derived from an EMBL/GenBank/DDBJ whole genome shotgun (WGS) entry which is preliminary data.</text>
</comment>
<dbReference type="Proteomes" id="UP000223834">
    <property type="component" value="Unassembled WGS sequence"/>
</dbReference>
<proteinExistence type="predicted"/>
<accession>A0A9X7C5G5</accession>
<dbReference type="AlphaFoldDB" id="A0A9X7C5G5"/>
<dbReference type="InterPro" id="IPR025589">
    <property type="entry name" value="Toprim_C_rpt"/>
</dbReference>
<dbReference type="InterPro" id="IPR023405">
    <property type="entry name" value="Topo_IA_core_domain"/>
</dbReference>
<organism evidence="1 2">
    <name type="scientific">Bacillus cereus</name>
    <dbReference type="NCBI Taxonomy" id="1396"/>
    <lineage>
        <taxon>Bacteria</taxon>
        <taxon>Bacillati</taxon>
        <taxon>Bacillota</taxon>
        <taxon>Bacilli</taxon>
        <taxon>Bacillales</taxon>
        <taxon>Bacillaceae</taxon>
        <taxon>Bacillus</taxon>
        <taxon>Bacillus cereus group</taxon>
    </lineage>
</organism>
<evidence type="ECO:0000313" key="2">
    <source>
        <dbReference type="Proteomes" id="UP000223834"/>
    </source>
</evidence>
<dbReference type="Gene3D" id="1.10.460.10">
    <property type="entry name" value="Topoisomerase I, domain 2"/>
    <property type="match status" value="1"/>
</dbReference>
<dbReference type="Pfam" id="PF13342">
    <property type="entry name" value="Toprim_Crpt"/>
    <property type="match status" value="1"/>
</dbReference>
<dbReference type="InterPro" id="IPR013824">
    <property type="entry name" value="Topo_IA_cen_sub1"/>
</dbReference>
<reference evidence="1 2" key="1">
    <citation type="submission" date="2017-09" db="EMBL/GenBank/DDBJ databases">
        <title>Large-scale bioinformatics analysis of Bacillus genomes uncovers conserved roles of natural products in bacterial physiology.</title>
        <authorList>
            <consortium name="Agbiome Team Llc"/>
            <person name="Bleich R.M."/>
            <person name="Grubbs K.J."/>
            <person name="Santa Maria K.C."/>
            <person name="Allen S.E."/>
            <person name="Farag S."/>
            <person name="Shank E.A."/>
            <person name="Bowers A."/>
        </authorList>
    </citation>
    <scope>NUCLEOTIDE SEQUENCE [LARGE SCALE GENOMIC DNA]</scope>
    <source>
        <strain evidence="1 2">AFS049141</strain>
    </source>
</reference>
<evidence type="ECO:0008006" key="3">
    <source>
        <dbReference type="Google" id="ProtNLM"/>
    </source>
</evidence>
<dbReference type="EMBL" id="NUIQ01000442">
    <property type="protein sequence ID" value="PGO55348.1"/>
    <property type="molecule type" value="Genomic_DNA"/>
</dbReference>
<name>A0A9X7C5G5_BACCE</name>
<gene>
    <name evidence="1" type="ORF">CN980_32305</name>
</gene>